<evidence type="ECO:0000259" key="20">
    <source>
        <dbReference type="PROSITE" id="PS51060"/>
    </source>
</evidence>
<feature type="domain" description="WGR" evidence="21">
    <location>
        <begin position="207"/>
        <end position="307"/>
    </location>
</feature>
<dbReference type="EMBL" id="CAMAPF010000156">
    <property type="protein sequence ID" value="CAH9109701.1"/>
    <property type="molecule type" value="Genomic_DNA"/>
</dbReference>
<dbReference type="GO" id="GO:1990404">
    <property type="term" value="F:NAD+-protein mono-ADP-ribosyltransferase activity"/>
    <property type="evidence" value="ECO:0007669"/>
    <property type="project" value="TreeGrafter"/>
</dbReference>
<dbReference type="InterPro" id="IPR038650">
    <property type="entry name" value="PADR1_C_dom_sf"/>
</dbReference>
<sequence>MLKCSGGAYHCKGDFSEWSSCVYSTRDPPRKDQEPLKIPESVRKTPVENLIKKHQDPKTRPKKEQLTAVKPLSGMMISLSGRLTKTHQYWKSQIEKNGGNVANSVIGVTCLVVSPAERDRGGSSKVAEAVERGIPVVREAWLQDSIEKREAQPLDAYDVMSDIAIDGRGIPLDKQDESAEALETIAAELKVYGKRGVHKDSKLQDEGGKILEKDGLLYNCALALCDQGRGVNEFCIMQLIAGPEKRLHMYYRRGRVGDVARIDAKLEERENEDDTIKEFAKIFKELTGNEFESWERGKKIQKKPHKFFPLDLADGIEVRHGGLALRQLGVAAVHSKLDPMVANLMKVLCSQEIYRYALMEIGHDYPEVPIGMLSDMHLKTCEDALLHYAERLNTMKETGQEAEAVWAEFSNKWFTLMPSTRPFRLRDIDDIADHVASTFETIRDINVASRLIEDMSGSTIDDPLSDRYMKLGCSISPLEKNSEDYKMIVKYLEKTYDPVGVGDISYGVTVENIFVLEPKACPSLNDIKKLPNKLLLWCGTRSSNLLRHLQKGFMPSVCSLPVPGYMFGKAIVCSDAAAEAAKYGFTAVDRPEGFLVLAVASVGEEIQEFCSPPKDTKSLVEKKLGVKCHGRMKTDESEHFVWKDDIKVPCGRLIESDEHKDSPLTFNEYAVFDPQQVSIRFLVAVKYEERGVEYDAADPEV</sequence>
<dbReference type="Gene3D" id="3.40.50.10190">
    <property type="entry name" value="BRCT domain"/>
    <property type="match status" value="1"/>
</dbReference>
<accession>A0AAV0G9P6</accession>
<dbReference type="SUPFAM" id="SSF47587">
    <property type="entry name" value="Domain of poly(ADP-ribose) polymerase"/>
    <property type="match status" value="1"/>
</dbReference>
<dbReference type="PROSITE" id="PS51060">
    <property type="entry name" value="PARP_ALPHA_HD"/>
    <property type="match status" value="1"/>
</dbReference>
<dbReference type="Proteomes" id="UP001152523">
    <property type="component" value="Unassembled WGS sequence"/>
</dbReference>
<dbReference type="SMART" id="SM00773">
    <property type="entry name" value="WGR"/>
    <property type="match status" value="1"/>
</dbReference>
<dbReference type="GO" id="GO:0008270">
    <property type="term" value="F:zinc ion binding"/>
    <property type="evidence" value="ECO:0007669"/>
    <property type="project" value="UniProtKB-KW"/>
</dbReference>
<keyword evidence="10" id="KW-0862">Zinc</keyword>
<dbReference type="GO" id="GO:0005730">
    <property type="term" value="C:nucleolus"/>
    <property type="evidence" value="ECO:0007669"/>
    <property type="project" value="TreeGrafter"/>
</dbReference>
<dbReference type="PANTHER" id="PTHR10459:SF106">
    <property type="entry name" value="PROTEIN ADP-RIBOSYLTRANSFERASE PARP3"/>
    <property type="match status" value="1"/>
</dbReference>
<dbReference type="CDD" id="cd17747">
    <property type="entry name" value="BRCT_PARP1"/>
    <property type="match status" value="1"/>
</dbReference>
<evidence type="ECO:0000256" key="14">
    <source>
        <dbReference type="ARBA" id="ARBA00024347"/>
    </source>
</evidence>
<keyword evidence="9" id="KW-0863">Zinc-finger</keyword>
<dbReference type="PROSITE" id="PS50172">
    <property type="entry name" value="BRCT"/>
    <property type="match status" value="1"/>
</dbReference>
<dbReference type="Pfam" id="PF08063">
    <property type="entry name" value="Zn_ribbon_PADR1"/>
    <property type="match status" value="1"/>
</dbReference>
<dbReference type="InterPro" id="IPR012982">
    <property type="entry name" value="PARP1-like_PADR1_Zn_ribbon"/>
</dbReference>
<evidence type="ECO:0000259" key="18">
    <source>
        <dbReference type="PROSITE" id="PS50172"/>
    </source>
</evidence>
<dbReference type="PROSITE" id="PS52007">
    <property type="entry name" value="PADR1"/>
    <property type="match status" value="1"/>
</dbReference>
<dbReference type="PROSITE" id="PS51977">
    <property type="entry name" value="WGR"/>
    <property type="match status" value="1"/>
</dbReference>
<dbReference type="GO" id="GO:0003677">
    <property type="term" value="F:DNA binding"/>
    <property type="evidence" value="ECO:0007669"/>
    <property type="project" value="UniProtKB-KW"/>
</dbReference>
<evidence type="ECO:0000256" key="16">
    <source>
        <dbReference type="RuleBase" id="RU362114"/>
    </source>
</evidence>
<organism evidence="23 24">
    <name type="scientific">Cuscuta epithymum</name>
    <dbReference type="NCBI Taxonomy" id="186058"/>
    <lineage>
        <taxon>Eukaryota</taxon>
        <taxon>Viridiplantae</taxon>
        <taxon>Streptophyta</taxon>
        <taxon>Embryophyta</taxon>
        <taxon>Tracheophyta</taxon>
        <taxon>Spermatophyta</taxon>
        <taxon>Magnoliopsida</taxon>
        <taxon>eudicotyledons</taxon>
        <taxon>Gunneridae</taxon>
        <taxon>Pentapetalae</taxon>
        <taxon>asterids</taxon>
        <taxon>lamiids</taxon>
        <taxon>Solanales</taxon>
        <taxon>Convolvulaceae</taxon>
        <taxon>Cuscuteae</taxon>
        <taxon>Cuscuta</taxon>
        <taxon>Cuscuta subgen. Cuscuta</taxon>
    </lineage>
</organism>
<dbReference type="Pfam" id="PF00644">
    <property type="entry name" value="PARP"/>
    <property type="match status" value="1"/>
</dbReference>
<dbReference type="CDD" id="cd01437">
    <property type="entry name" value="parp_like"/>
    <property type="match status" value="1"/>
</dbReference>
<protein>
    <recommendedName>
        <fullName evidence="16">Poly [ADP-ribose] polymerase</fullName>
        <shortName evidence="16">PARP</shortName>
        <ecNumber evidence="16">2.4.2.-</ecNumber>
    </recommendedName>
</protein>
<dbReference type="InterPro" id="IPR004102">
    <property type="entry name" value="Poly(ADP-ribose)pol_reg_dom"/>
</dbReference>
<evidence type="ECO:0000256" key="12">
    <source>
        <dbReference type="ARBA" id="ARBA00023125"/>
    </source>
</evidence>
<evidence type="ECO:0000256" key="15">
    <source>
        <dbReference type="ARBA" id="ARBA00024945"/>
    </source>
</evidence>
<evidence type="ECO:0000256" key="2">
    <source>
        <dbReference type="ARBA" id="ARBA00000459"/>
    </source>
</evidence>
<keyword evidence="4 16" id="KW-0328">Glycosyltransferase</keyword>
<dbReference type="CDD" id="cd08001">
    <property type="entry name" value="WGR_PARP1_like"/>
    <property type="match status" value="1"/>
</dbReference>
<dbReference type="PROSITE" id="PS51059">
    <property type="entry name" value="PARP_CATALYTIC"/>
    <property type="match status" value="1"/>
</dbReference>
<dbReference type="InterPro" id="IPR036930">
    <property type="entry name" value="WGR_dom_sf"/>
</dbReference>
<dbReference type="Gene3D" id="3.90.228.10">
    <property type="match status" value="1"/>
</dbReference>
<feature type="domain" description="PARP catalytic" evidence="19">
    <location>
        <begin position="462"/>
        <end position="694"/>
    </location>
</feature>
<dbReference type="InterPro" id="IPR001357">
    <property type="entry name" value="BRCT_dom"/>
</dbReference>
<feature type="region of interest" description="Disordered" evidence="17">
    <location>
        <begin position="24"/>
        <end position="44"/>
    </location>
</feature>
<dbReference type="InterPro" id="IPR036616">
    <property type="entry name" value="Poly(ADP-ribose)pol_reg_dom_sf"/>
</dbReference>
<name>A0AAV0G9P6_9ASTE</name>
<evidence type="ECO:0000256" key="9">
    <source>
        <dbReference type="ARBA" id="ARBA00022771"/>
    </source>
</evidence>
<evidence type="ECO:0000313" key="24">
    <source>
        <dbReference type="Proteomes" id="UP001152523"/>
    </source>
</evidence>
<evidence type="ECO:0000259" key="21">
    <source>
        <dbReference type="PROSITE" id="PS51977"/>
    </source>
</evidence>
<evidence type="ECO:0000259" key="19">
    <source>
        <dbReference type="PROSITE" id="PS51059"/>
    </source>
</evidence>
<feature type="compositionally biased region" description="Basic and acidic residues" evidence="17">
    <location>
        <begin position="27"/>
        <end position="44"/>
    </location>
</feature>
<dbReference type="EC" id="2.4.2.-" evidence="16"/>
<dbReference type="InterPro" id="IPR036420">
    <property type="entry name" value="BRCT_dom_sf"/>
</dbReference>
<comment type="catalytic activity">
    <reaction evidence="1">
        <text>L-aspartyl-[protein] + NAD(+) = 4-O-(ADP-D-ribosyl)-L-aspartyl-[protein] + nicotinamide</text>
        <dbReference type="Rhea" id="RHEA:54424"/>
        <dbReference type="Rhea" id="RHEA-COMP:9867"/>
        <dbReference type="Rhea" id="RHEA-COMP:13832"/>
        <dbReference type="ChEBI" id="CHEBI:17154"/>
        <dbReference type="ChEBI" id="CHEBI:29961"/>
        <dbReference type="ChEBI" id="CHEBI:57540"/>
        <dbReference type="ChEBI" id="CHEBI:138102"/>
    </reaction>
</comment>
<dbReference type="GO" id="GO:0016779">
    <property type="term" value="F:nucleotidyltransferase activity"/>
    <property type="evidence" value="ECO:0007669"/>
    <property type="project" value="UniProtKB-KW"/>
</dbReference>
<keyword evidence="13" id="KW-0539">Nucleus</keyword>
<dbReference type="InterPro" id="IPR012317">
    <property type="entry name" value="Poly(ADP-ribose)pol_cat_dom"/>
</dbReference>
<dbReference type="GO" id="GO:0006302">
    <property type="term" value="P:double-strand break repair"/>
    <property type="evidence" value="ECO:0007669"/>
    <property type="project" value="TreeGrafter"/>
</dbReference>
<evidence type="ECO:0000256" key="1">
    <source>
        <dbReference type="ARBA" id="ARBA00000438"/>
    </source>
</evidence>
<dbReference type="AlphaFoldDB" id="A0AAV0G9P6"/>
<feature type="domain" description="BRCT" evidence="18">
    <location>
        <begin position="67"/>
        <end position="159"/>
    </location>
</feature>
<dbReference type="Gene3D" id="1.20.142.10">
    <property type="entry name" value="Poly(ADP-ribose) polymerase, regulatory domain"/>
    <property type="match status" value="1"/>
</dbReference>
<dbReference type="SMART" id="SM00292">
    <property type="entry name" value="BRCT"/>
    <property type="match status" value="1"/>
</dbReference>
<evidence type="ECO:0000256" key="11">
    <source>
        <dbReference type="ARBA" id="ARBA00023027"/>
    </source>
</evidence>
<dbReference type="InterPro" id="IPR008893">
    <property type="entry name" value="WGR_domain"/>
</dbReference>
<dbReference type="Pfam" id="PF05406">
    <property type="entry name" value="WGR"/>
    <property type="match status" value="1"/>
</dbReference>
<keyword evidence="11 16" id="KW-0520">NAD</keyword>
<dbReference type="InterPro" id="IPR050800">
    <property type="entry name" value="ARTD/PARP"/>
</dbReference>
<evidence type="ECO:0000256" key="5">
    <source>
        <dbReference type="ARBA" id="ARBA00022679"/>
    </source>
</evidence>
<comment type="caution">
    <text evidence="23">The sequence shown here is derived from an EMBL/GenBank/DDBJ whole genome shotgun (WGS) entry which is preliminary data.</text>
</comment>
<comment type="function">
    <text evidence="15">Involved in the base excision repair (BER) pathway, by catalyzing the poly(ADP-ribosyl)ation of a limited number of acceptor proteins involved in chromatin architecture and in DNA metabolism. This modification follows DNA damages and appears as an obligatory step in a detection/signaling pathway leading to the reparation of DNA strand breaks.</text>
</comment>
<keyword evidence="8" id="KW-0013">ADP-ribosylation</keyword>
<comment type="subcellular location">
    <subcellularLocation>
        <location evidence="3">Nucleus</location>
    </subcellularLocation>
</comment>
<evidence type="ECO:0000313" key="22">
    <source>
        <dbReference type="EMBL" id="CAH9109701.1"/>
    </source>
</evidence>
<reference evidence="23" key="1">
    <citation type="submission" date="2022-07" db="EMBL/GenBank/DDBJ databases">
        <authorList>
            <person name="Macas J."/>
            <person name="Novak P."/>
            <person name="Neumann P."/>
        </authorList>
    </citation>
    <scope>NUCLEOTIDE SEQUENCE</scope>
</reference>
<gene>
    <name evidence="22" type="ORF">CEPIT_LOCUS18889</name>
    <name evidence="23" type="ORF">CEPIT_LOCUS41303</name>
</gene>
<proteinExistence type="inferred from homology"/>
<dbReference type="Gene3D" id="2.20.25.630">
    <property type="match status" value="1"/>
</dbReference>
<dbReference type="SUPFAM" id="SSF142921">
    <property type="entry name" value="WGR domain-like"/>
    <property type="match status" value="1"/>
</dbReference>
<evidence type="ECO:0000256" key="8">
    <source>
        <dbReference type="ARBA" id="ARBA00022765"/>
    </source>
</evidence>
<dbReference type="FunFam" id="3.90.228.10:FF:000010">
    <property type="entry name" value="Poly [ADP-ribose] polymerase"/>
    <property type="match status" value="1"/>
</dbReference>
<comment type="similarity">
    <text evidence="14">Belongs to the ARTD/PARP family.</text>
</comment>
<evidence type="ECO:0000256" key="7">
    <source>
        <dbReference type="ARBA" id="ARBA00022723"/>
    </source>
</evidence>
<keyword evidence="24" id="KW-1185">Reference proteome</keyword>
<keyword evidence="12" id="KW-0238">DNA-binding</keyword>
<evidence type="ECO:0000256" key="13">
    <source>
        <dbReference type="ARBA" id="ARBA00023242"/>
    </source>
</evidence>
<evidence type="ECO:0000313" key="23">
    <source>
        <dbReference type="EMBL" id="CAH9144247.1"/>
    </source>
</evidence>
<comment type="catalytic activity">
    <reaction evidence="2">
        <text>L-glutamyl-[protein] + NAD(+) = 5-O-(ADP-D-ribosyl)-L-glutamyl-[protein] + nicotinamide</text>
        <dbReference type="Rhea" id="RHEA:58224"/>
        <dbReference type="Rhea" id="RHEA-COMP:10208"/>
        <dbReference type="Rhea" id="RHEA-COMP:15089"/>
        <dbReference type="ChEBI" id="CHEBI:17154"/>
        <dbReference type="ChEBI" id="CHEBI:29973"/>
        <dbReference type="ChEBI" id="CHEBI:57540"/>
        <dbReference type="ChEBI" id="CHEBI:142540"/>
    </reaction>
</comment>
<evidence type="ECO:0000256" key="10">
    <source>
        <dbReference type="ARBA" id="ARBA00022833"/>
    </source>
</evidence>
<dbReference type="Pfam" id="PF02877">
    <property type="entry name" value="PARP_reg"/>
    <property type="match status" value="1"/>
</dbReference>
<dbReference type="GO" id="GO:0003950">
    <property type="term" value="F:NAD+ poly-ADP-ribosyltransferase activity"/>
    <property type="evidence" value="ECO:0007669"/>
    <property type="project" value="UniProtKB-UniRule"/>
</dbReference>
<evidence type="ECO:0000256" key="6">
    <source>
        <dbReference type="ARBA" id="ARBA00022695"/>
    </source>
</evidence>
<dbReference type="EMBL" id="CAMAPF010001063">
    <property type="protein sequence ID" value="CAH9144247.1"/>
    <property type="molecule type" value="Genomic_DNA"/>
</dbReference>
<dbReference type="PANTHER" id="PTHR10459">
    <property type="entry name" value="DNA LIGASE"/>
    <property type="match status" value="1"/>
</dbReference>
<feature type="domain" description="PARP alpha-helical" evidence="20">
    <location>
        <begin position="334"/>
        <end position="453"/>
    </location>
</feature>
<keyword evidence="5 16" id="KW-0808">Transferase</keyword>
<dbReference type="SUPFAM" id="SSF52113">
    <property type="entry name" value="BRCT domain"/>
    <property type="match status" value="1"/>
</dbReference>
<keyword evidence="7" id="KW-0479">Metal-binding</keyword>
<dbReference type="Pfam" id="PF00533">
    <property type="entry name" value="BRCT"/>
    <property type="match status" value="1"/>
</dbReference>
<evidence type="ECO:0000256" key="17">
    <source>
        <dbReference type="SAM" id="MobiDB-lite"/>
    </source>
</evidence>
<evidence type="ECO:0000256" key="4">
    <source>
        <dbReference type="ARBA" id="ARBA00022676"/>
    </source>
</evidence>
<dbReference type="GO" id="GO:0070212">
    <property type="term" value="P:protein poly-ADP-ribosylation"/>
    <property type="evidence" value="ECO:0007669"/>
    <property type="project" value="TreeGrafter"/>
</dbReference>
<dbReference type="SUPFAM" id="SSF56399">
    <property type="entry name" value="ADP-ribosylation"/>
    <property type="match status" value="1"/>
</dbReference>
<keyword evidence="6" id="KW-0548">Nucleotidyltransferase</keyword>
<evidence type="ECO:0000256" key="3">
    <source>
        <dbReference type="ARBA" id="ARBA00004123"/>
    </source>
</evidence>